<dbReference type="Proteomes" id="UP000009881">
    <property type="component" value="Unassembled WGS sequence"/>
</dbReference>
<dbReference type="PATRIC" id="fig|1238182.3.peg.2076"/>
<dbReference type="SUPFAM" id="SSF48452">
    <property type="entry name" value="TPR-like"/>
    <property type="match status" value="1"/>
</dbReference>
<evidence type="ECO:0000313" key="3">
    <source>
        <dbReference type="EMBL" id="EKV30455.1"/>
    </source>
</evidence>
<organism evidence="3 4">
    <name type="scientific">Caenispirillum salinarum AK4</name>
    <dbReference type="NCBI Taxonomy" id="1238182"/>
    <lineage>
        <taxon>Bacteria</taxon>
        <taxon>Pseudomonadati</taxon>
        <taxon>Pseudomonadota</taxon>
        <taxon>Alphaproteobacteria</taxon>
        <taxon>Rhodospirillales</taxon>
        <taxon>Novispirillaceae</taxon>
        <taxon>Caenispirillum</taxon>
    </lineage>
</organism>
<comment type="similarity">
    <text evidence="1">Belongs to the UPF0162 family.</text>
</comment>
<dbReference type="EMBL" id="ANHY01000008">
    <property type="protein sequence ID" value="EKV30455.1"/>
    <property type="molecule type" value="Genomic_DNA"/>
</dbReference>
<dbReference type="RefSeq" id="WP_009540522.1">
    <property type="nucleotide sequence ID" value="NZ_ANHY01000008.1"/>
</dbReference>
<dbReference type="Pfam" id="PF13369">
    <property type="entry name" value="Transglut_core2"/>
    <property type="match status" value="1"/>
</dbReference>
<dbReference type="Pfam" id="PF13371">
    <property type="entry name" value="TPR_9"/>
    <property type="match status" value="1"/>
</dbReference>
<evidence type="ECO:0000313" key="4">
    <source>
        <dbReference type="Proteomes" id="UP000009881"/>
    </source>
</evidence>
<comment type="caution">
    <text evidence="3">The sequence shown here is derived from an EMBL/GenBank/DDBJ whole genome shotgun (WGS) entry which is preliminary data.</text>
</comment>
<dbReference type="STRING" id="1238182.C882_4414"/>
<protein>
    <submittedName>
        <fullName evidence="3">Protein sirB1</fullName>
    </submittedName>
</protein>
<dbReference type="InterPro" id="IPR011990">
    <property type="entry name" value="TPR-like_helical_dom_sf"/>
</dbReference>
<dbReference type="eggNOG" id="COG2912">
    <property type="taxonomic scope" value="Bacteria"/>
</dbReference>
<dbReference type="AlphaFoldDB" id="K9GWS8"/>
<name>K9GWS8_9PROT</name>
<dbReference type="PANTHER" id="PTHR31350">
    <property type="entry name" value="SI:DKEY-261L7.2"/>
    <property type="match status" value="1"/>
</dbReference>
<feature type="domain" description="Protein SirB1 N-terminal" evidence="2">
    <location>
        <begin position="47"/>
        <end position="200"/>
    </location>
</feature>
<keyword evidence="4" id="KW-1185">Reference proteome</keyword>
<sequence length="281" mass="30628">MSGGTSRGEARALLKDIAARGEDRFDLAEAALALAALRHPGVSLDPYRAHLRELSDDAAAAAAGMPPAAADQAGVLADVLAGRHGYQGDDQSYEDLQNADLIRVIDRRRGLPVTLGILYIHAGRSQGWDVVGLNFPGHFLVRVQGGDAERVILDPFNGGQIMEAHDLRALLKVSQGQGAELTSDVYQPVTDRAIVMRLLNNIKVRHMEATRFDQALATITDMLLLAPDDPVLWRERGLMHMRTGDLPGAVTALEEYVARAPAGPDRERIDVVLRELRQRLQ</sequence>
<reference evidence="3 4" key="1">
    <citation type="journal article" date="2013" name="Genome Announc.">
        <title>Draft Genome Sequence of an Alphaproteobacterium, Caenispirillum salinarum AK4(T), Isolated from a Solar Saltern.</title>
        <authorList>
            <person name="Khatri I."/>
            <person name="Singh A."/>
            <person name="Korpole S."/>
            <person name="Pinnaka A.K."/>
            <person name="Subramanian S."/>
        </authorList>
    </citation>
    <scope>NUCLEOTIDE SEQUENCE [LARGE SCALE GENOMIC DNA]</scope>
    <source>
        <strain evidence="3 4">AK4</strain>
    </source>
</reference>
<dbReference type="Gene3D" id="1.25.40.10">
    <property type="entry name" value="Tetratricopeptide repeat domain"/>
    <property type="match status" value="1"/>
</dbReference>
<accession>K9GWS8</accession>
<gene>
    <name evidence="3" type="ORF">C882_4414</name>
</gene>
<proteinExistence type="inferred from homology"/>
<dbReference type="OrthoDB" id="232498at2"/>
<dbReference type="PANTHER" id="PTHR31350:SF21">
    <property type="entry name" value="F-BOX ONLY PROTEIN 21"/>
    <property type="match status" value="1"/>
</dbReference>
<dbReference type="InterPro" id="IPR032698">
    <property type="entry name" value="SirB1_N"/>
</dbReference>
<evidence type="ECO:0000259" key="2">
    <source>
        <dbReference type="Pfam" id="PF13369"/>
    </source>
</evidence>
<evidence type="ECO:0000256" key="1">
    <source>
        <dbReference type="ARBA" id="ARBA00007100"/>
    </source>
</evidence>